<proteinExistence type="inferred from homology"/>
<dbReference type="AlphaFoldDB" id="A0A1M5YT82"/>
<dbReference type="Pfam" id="PF04452">
    <property type="entry name" value="Methyltrans_RNA"/>
    <property type="match status" value="1"/>
</dbReference>
<dbReference type="PANTHER" id="PTHR30027:SF3">
    <property type="entry name" value="16S RRNA (URACIL(1498)-N(3))-METHYLTRANSFERASE"/>
    <property type="match status" value="1"/>
</dbReference>
<evidence type="ECO:0000313" key="15">
    <source>
        <dbReference type="EMBL" id="SHI15241.1"/>
    </source>
</evidence>
<dbReference type="Gene3D" id="3.40.1280.10">
    <property type="match status" value="1"/>
</dbReference>
<feature type="domain" description="Ribosomal RNA small subunit methyltransferase E PUA-like" evidence="14">
    <location>
        <begin position="21"/>
        <end position="62"/>
    </location>
</feature>
<dbReference type="InterPro" id="IPR029028">
    <property type="entry name" value="Alpha/beta_knot_MTases"/>
</dbReference>
<dbReference type="PIRSF" id="PIRSF015601">
    <property type="entry name" value="MTase_slr0722"/>
    <property type="match status" value="1"/>
</dbReference>
<dbReference type="SUPFAM" id="SSF88697">
    <property type="entry name" value="PUA domain-like"/>
    <property type="match status" value="1"/>
</dbReference>
<keyword evidence="16" id="KW-1185">Reference proteome</keyword>
<dbReference type="EMBL" id="FQXE01000010">
    <property type="protein sequence ID" value="SHI15241.1"/>
    <property type="molecule type" value="Genomic_DNA"/>
</dbReference>
<dbReference type="STRING" id="658167.SAMN04488135_110149"/>
<sequence>MATPRFFCPAALAANATIELPPELAHHAIRVLRLKPDSDIILFNGQGGQYPARLLIEGKNGLAAVGEHDPAEAELDGDITLVQGIPAGDKMDWIVEKAVELGARRLVPIAAQRSVLQLTGERLRKRMQHWRRIAQAASEQSGRNRIMEIDDPLPLPDYLAQDARQQSAAATLFCHPGSPDTLAQALAPGQDSLALLVGPEGGWSKEEQAAVERHGLTPVSFGKRVLRTETAGLALIAAVSALRGWT</sequence>
<evidence type="ECO:0000256" key="3">
    <source>
        <dbReference type="ARBA" id="ARBA00012328"/>
    </source>
</evidence>
<comment type="similarity">
    <text evidence="2 12">Belongs to the RNA methyltransferase RsmE family.</text>
</comment>
<keyword evidence="7 12" id="KW-0489">Methyltransferase</keyword>
<gene>
    <name evidence="15" type="ORF">SAMN04488135_110149</name>
</gene>
<dbReference type="NCBIfam" id="TIGR00046">
    <property type="entry name" value="RsmE family RNA methyltransferase"/>
    <property type="match status" value="1"/>
</dbReference>
<evidence type="ECO:0000259" key="14">
    <source>
        <dbReference type="Pfam" id="PF20260"/>
    </source>
</evidence>
<evidence type="ECO:0000256" key="1">
    <source>
        <dbReference type="ARBA" id="ARBA00004496"/>
    </source>
</evidence>
<dbReference type="InterPro" id="IPR029026">
    <property type="entry name" value="tRNA_m1G_MTases_N"/>
</dbReference>
<protein>
    <recommendedName>
        <fullName evidence="4 12">Ribosomal RNA small subunit methyltransferase E</fullName>
        <ecNumber evidence="3 12">2.1.1.193</ecNumber>
    </recommendedName>
</protein>
<dbReference type="Pfam" id="PF20260">
    <property type="entry name" value="PUA_4"/>
    <property type="match status" value="1"/>
</dbReference>
<keyword evidence="5 12" id="KW-0963">Cytoplasm</keyword>
<dbReference type="PANTHER" id="PTHR30027">
    <property type="entry name" value="RIBOSOMAL RNA SMALL SUBUNIT METHYLTRANSFERASE E"/>
    <property type="match status" value="1"/>
</dbReference>
<comment type="catalytic activity">
    <reaction evidence="11 12">
        <text>uridine(1498) in 16S rRNA + S-adenosyl-L-methionine = N(3)-methyluridine(1498) in 16S rRNA + S-adenosyl-L-homocysteine + H(+)</text>
        <dbReference type="Rhea" id="RHEA:42920"/>
        <dbReference type="Rhea" id="RHEA-COMP:10283"/>
        <dbReference type="Rhea" id="RHEA-COMP:10284"/>
        <dbReference type="ChEBI" id="CHEBI:15378"/>
        <dbReference type="ChEBI" id="CHEBI:57856"/>
        <dbReference type="ChEBI" id="CHEBI:59789"/>
        <dbReference type="ChEBI" id="CHEBI:65315"/>
        <dbReference type="ChEBI" id="CHEBI:74502"/>
        <dbReference type="EC" id="2.1.1.193"/>
    </reaction>
</comment>
<keyword evidence="8 12" id="KW-0808">Transferase</keyword>
<name>A0A1M5YT82_9BURK</name>
<evidence type="ECO:0000256" key="8">
    <source>
        <dbReference type="ARBA" id="ARBA00022679"/>
    </source>
</evidence>
<dbReference type="SUPFAM" id="SSF75217">
    <property type="entry name" value="alpha/beta knot"/>
    <property type="match status" value="1"/>
</dbReference>
<dbReference type="InterPro" id="IPR006700">
    <property type="entry name" value="RsmE"/>
</dbReference>
<comment type="subcellular location">
    <subcellularLocation>
        <location evidence="1 12">Cytoplasm</location>
    </subcellularLocation>
</comment>
<evidence type="ECO:0000256" key="5">
    <source>
        <dbReference type="ARBA" id="ARBA00022490"/>
    </source>
</evidence>
<evidence type="ECO:0000259" key="13">
    <source>
        <dbReference type="Pfam" id="PF04452"/>
    </source>
</evidence>
<dbReference type="EC" id="2.1.1.193" evidence="3 12"/>
<dbReference type="RefSeq" id="WP_073105546.1">
    <property type="nucleotide sequence ID" value="NZ_FQXE01000010.1"/>
</dbReference>
<evidence type="ECO:0000256" key="9">
    <source>
        <dbReference type="ARBA" id="ARBA00022691"/>
    </source>
</evidence>
<dbReference type="GO" id="GO:0070042">
    <property type="term" value="F:rRNA (uridine-N3-)-methyltransferase activity"/>
    <property type="evidence" value="ECO:0007669"/>
    <property type="project" value="TreeGrafter"/>
</dbReference>
<evidence type="ECO:0000256" key="4">
    <source>
        <dbReference type="ARBA" id="ARBA00013673"/>
    </source>
</evidence>
<dbReference type="OrthoDB" id="9815641at2"/>
<dbReference type="GO" id="GO:0005737">
    <property type="term" value="C:cytoplasm"/>
    <property type="evidence" value="ECO:0007669"/>
    <property type="project" value="UniProtKB-SubCell"/>
</dbReference>
<evidence type="ECO:0000256" key="12">
    <source>
        <dbReference type="PIRNR" id="PIRNR015601"/>
    </source>
</evidence>
<dbReference type="Proteomes" id="UP000184226">
    <property type="component" value="Unassembled WGS sequence"/>
</dbReference>
<accession>A0A1M5YT82</accession>
<dbReference type="InterPro" id="IPR046887">
    <property type="entry name" value="RsmE_PUA-like"/>
</dbReference>
<evidence type="ECO:0000256" key="6">
    <source>
        <dbReference type="ARBA" id="ARBA00022552"/>
    </source>
</evidence>
<dbReference type="CDD" id="cd18084">
    <property type="entry name" value="RsmE-like"/>
    <property type="match status" value="1"/>
</dbReference>
<evidence type="ECO:0000256" key="10">
    <source>
        <dbReference type="ARBA" id="ARBA00025699"/>
    </source>
</evidence>
<evidence type="ECO:0000256" key="7">
    <source>
        <dbReference type="ARBA" id="ARBA00022603"/>
    </source>
</evidence>
<evidence type="ECO:0000256" key="11">
    <source>
        <dbReference type="ARBA" id="ARBA00047944"/>
    </source>
</evidence>
<dbReference type="Gene3D" id="2.40.240.20">
    <property type="entry name" value="Hypothetical PUA domain-like, domain 1"/>
    <property type="match status" value="1"/>
</dbReference>
<reference evidence="15 16" key="1">
    <citation type="submission" date="2016-11" db="EMBL/GenBank/DDBJ databases">
        <authorList>
            <person name="Jaros S."/>
            <person name="Januszkiewicz K."/>
            <person name="Wedrychowicz H."/>
        </authorList>
    </citation>
    <scope>NUCLEOTIDE SEQUENCE [LARGE SCALE GENOMIC DNA]</scope>
    <source>
        <strain evidence="15 16">CGMCC 1.10190</strain>
    </source>
</reference>
<feature type="domain" description="Ribosomal RNA small subunit methyltransferase E methyltransferase" evidence="13">
    <location>
        <begin position="77"/>
        <end position="239"/>
    </location>
</feature>
<dbReference type="InterPro" id="IPR015947">
    <property type="entry name" value="PUA-like_sf"/>
</dbReference>
<dbReference type="NCBIfam" id="NF008692">
    <property type="entry name" value="PRK11713.1-5"/>
    <property type="match status" value="1"/>
</dbReference>
<dbReference type="InterPro" id="IPR046886">
    <property type="entry name" value="RsmE_MTase_dom"/>
</dbReference>
<keyword evidence="9 12" id="KW-0949">S-adenosyl-L-methionine</keyword>
<evidence type="ECO:0000313" key="16">
    <source>
        <dbReference type="Proteomes" id="UP000184226"/>
    </source>
</evidence>
<dbReference type="GO" id="GO:0070475">
    <property type="term" value="P:rRNA base methylation"/>
    <property type="evidence" value="ECO:0007669"/>
    <property type="project" value="TreeGrafter"/>
</dbReference>
<organism evidence="15 16">
    <name type="scientific">Pollutimonas bauzanensis</name>
    <dbReference type="NCBI Taxonomy" id="658167"/>
    <lineage>
        <taxon>Bacteria</taxon>
        <taxon>Pseudomonadati</taxon>
        <taxon>Pseudomonadota</taxon>
        <taxon>Betaproteobacteria</taxon>
        <taxon>Burkholderiales</taxon>
        <taxon>Alcaligenaceae</taxon>
        <taxon>Pollutimonas</taxon>
    </lineage>
</organism>
<comment type="function">
    <text evidence="10 12">Specifically methylates the N3 position of the uracil ring of uridine 1498 (m3U1498) in 16S rRNA. Acts on the fully assembled 30S ribosomal subunit.</text>
</comment>
<keyword evidence="6 12" id="KW-0698">rRNA processing</keyword>
<evidence type="ECO:0000256" key="2">
    <source>
        <dbReference type="ARBA" id="ARBA00005528"/>
    </source>
</evidence>